<dbReference type="PANTHER" id="PTHR43792">
    <property type="entry name" value="GNAT FAMILY, PUTATIVE (AFU_ORTHOLOGUE AFUA_3G00765)-RELATED-RELATED"/>
    <property type="match status" value="1"/>
</dbReference>
<reference evidence="2 3" key="1">
    <citation type="submission" date="2016-09" db="EMBL/GenBank/DDBJ databases">
        <title>Couchioplanes caeruleus draft genome sequence.</title>
        <authorList>
            <person name="Sheehan J."/>
            <person name="Caffrey P."/>
        </authorList>
    </citation>
    <scope>NUCLEOTIDE SEQUENCE [LARGE SCALE GENOMIC DNA]</scope>
    <source>
        <strain evidence="2 3">DSM 43634</strain>
    </source>
</reference>
<evidence type="ECO:0000313" key="3">
    <source>
        <dbReference type="Proteomes" id="UP000182486"/>
    </source>
</evidence>
<feature type="domain" description="N-acetyltransferase" evidence="1">
    <location>
        <begin position="8"/>
        <end position="173"/>
    </location>
</feature>
<evidence type="ECO:0000259" key="1">
    <source>
        <dbReference type="PROSITE" id="PS51186"/>
    </source>
</evidence>
<keyword evidence="3" id="KW-1185">Reference proteome</keyword>
<evidence type="ECO:0000313" key="2">
    <source>
        <dbReference type="EMBL" id="OJF09908.1"/>
    </source>
</evidence>
<dbReference type="Proteomes" id="UP000182486">
    <property type="component" value="Unassembled WGS sequence"/>
</dbReference>
<dbReference type="Pfam" id="PF13302">
    <property type="entry name" value="Acetyltransf_3"/>
    <property type="match status" value="1"/>
</dbReference>
<accession>A0A1K0GGC1</accession>
<dbReference type="SUPFAM" id="SSF55729">
    <property type="entry name" value="Acyl-CoA N-acyltransferases (Nat)"/>
    <property type="match status" value="1"/>
</dbReference>
<sequence>MLLTTERLVLRRFRLEDVPALAAYRSDPGVARYQSWRSPYSLDKARYAVQTMVAADPGQPGWFQYAVELPDEAALIGDVGVNLADNLMQAEIGYTLDPRWQGHGYASEAVRGVLGHLFTVRGLRRVSAECDARNTASARLLERVGFTREGLRRQHTWIKNEWTDDLLYGLLSDEWPPGR</sequence>
<proteinExistence type="predicted"/>
<comment type="caution">
    <text evidence="2">The sequence shown here is derived from an EMBL/GenBank/DDBJ whole genome shotgun (WGS) entry which is preliminary data.</text>
</comment>
<dbReference type="InterPro" id="IPR000182">
    <property type="entry name" value="GNAT_dom"/>
</dbReference>
<dbReference type="InterPro" id="IPR016181">
    <property type="entry name" value="Acyl_CoA_acyltransferase"/>
</dbReference>
<dbReference type="AlphaFoldDB" id="A0A1K0GGC1"/>
<organism evidence="2 3">
    <name type="scientific">Couchioplanes caeruleus subsp. caeruleus</name>
    <dbReference type="NCBI Taxonomy" id="56427"/>
    <lineage>
        <taxon>Bacteria</taxon>
        <taxon>Bacillati</taxon>
        <taxon>Actinomycetota</taxon>
        <taxon>Actinomycetes</taxon>
        <taxon>Micromonosporales</taxon>
        <taxon>Micromonosporaceae</taxon>
        <taxon>Couchioplanes</taxon>
    </lineage>
</organism>
<keyword evidence="2" id="KW-0808">Transferase</keyword>
<dbReference type="PROSITE" id="PS51186">
    <property type="entry name" value="GNAT"/>
    <property type="match status" value="1"/>
</dbReference>
<gene>
    <name evidence="2" type="ORF">BG844_35015</name>
</gene>
<dbReference type="PANTHER" id="PTHR43792:SF1">
    <property type="entry name" value="N-ACETYLTRANSFERASE DOMAIN-CONTAINING PROTEIN"/>
    <property type="match status" value="1"/>
</dbReference>
<dbReference type="RefSeq" id="WP_071809708.1">
    <property type="nucleotide sequence ID" value="NZ_MEIA01000540.1"/>
</dbReference>
<dbReference type="EMBL" id="MEIA01000540">
    <property type="protein sequence ID" value="OJF09908.1"/>
    <property type="molecule type" value="Genomic_DNA"/>
</dbReference>
<dbReference type="InterPro" id="IPR051531">
    <property type="entry name" value="N-acetyltransferase"/>
</dbReference>
<dbReference type="GO" id="GO:0016747">
    <property type="term" value="F:acyltransferase activity, transferring groups other than amino-acyl groups"/>
    <property type="evidence" value="ECO:0007669"/>
    <property type="project" value="InterPro"/>
</dbReference>
<protein>
    <submittedName>
        <fullName evidence="2">GNAT family N-acetyltransferase</fullName>
    </submittedName>
</protein>
<dbReference type="Gene3D" id="3.40.630.30">
    <property type="match status" value="1"/>
</dbReference>
<name>A0A1K0GGC1_9ACTN</name>